<keyword evidence="5 8" id="KW-0812">Transmembrane</keyword>
<dbReference type="Pfam" id="PF13231">
    <property type="entry name" value="PMT_2"/>
    <property type="match status" value="1"/>
</dbReference>
<reference evidence="12" key="1">
    <citation type="submission" date="2016-10" db="EMBL/GenBank/DDBJ databases">
        <authorList>
            <person name="Varghese N."/>
            <person name="Submissions S."/>
        </authorList>
    </citation>
    <scope>NUCLEOTIDE SEQUENCE [LARGE SCALE GENOMIC DNA]</scope>
    <source>
        <strain evidence="12">DSM 8415</strain>
    </source>
</reference>
<feature type="transmembrane region" description="Helical" evidence="8">
    <location>
        <begin position="9"/>
        <end position="26"/>
    </location>
</feature>
<dbReference type="PANTHER" id="PTHR33908:SF3">
    <property type="entry name" value="UNDECAPRENYL PHOSPHATE-ALPHA-4-AMINO-4-DEOXY-L-ARABINOSE ARABINOSYL TRANSFERASE"/>
    <property type="match status" value="1"/>
</dbReference>
<feature type="transmembrane region" description="Helical" evidence="8">
    <location>
        <begin position="313"/>
        <end position="331"/>
    </location>
</feature>
<evidence type="ECO:0000259" key="10">
    <source>
        <dbReference type="Pfam" id="PF18583"/>
    </source>
</evidence>
<accession>A0A1G6HMI6</accession>
<evidence type="ECO:0000256" key="3">
    <source>
        <dbReference type="ARBA" id="ARBA00022676"/>
    </source>
</evidence>
<dbReference type="EMBL" id="FMYU01000001">
    <property type="protein sequence ID" value="SDB95441.1"/>
    <property type="molecule type" value="Genomic_DNA"/>
</dbReference>
<protein>
    <submittedName>
        <fullName evidence="11">4-amino-4-deoxy-L-arabinose transferase</fullName>
    </submittedName>
</protein>
<dbReference type="Pfam" id="PF18583">
    <property type="entry name" value="Arnt_C"/>
    <property type="match status" value="1"/>
</dbReference>
<dbReference type="Proteomes" id="UP000199411">
    <property type="component" value="Unassembled WGS sequence"/>
</dbReference>
<evidence type="ECO:0000256" key="1">
    <source>
        <dbReference type="ARBA" id="ARBA00004651"/>
    </source>
</evidence>
<feature type="transmembrane region" description="Helical" evidence="8">
    <location>
        <begin position="200"/>
        <end position="221"/>
    </location>
</feature>
<evidence type="ECO:0000256" key="7">
    <source>
        <dbReference type="ARBA" id="ARBA00023136"/>
    </source>
</evidence>
<dbReference type="InterPro" id="IPR050297">
    <property type="entry name" value="LipidA_mod_glycosyltrf_83"/>
</dbReference>
<keyword evidence="4 11" id="KW-0808">Transferase</keyword>
<dbReference type="RefSeq" id="WP_092127302.1">
    <property type="nucleotide sequence ID" value="NZ_FMYU01000001.1"/>
</dbReference>
<feature type="transmembrane region" description="Helical" evidence="8">
    <location>
        <begin position="253"/>
        <end position="278"/>
    </location>
</feature>
<evidence type="ECO:0000256" key="2">
    <source>
        <dbReference type="ARBA" id="ARBA00022475"/>
    </source>
</evidence>
<evidence type="ECO:0000256" key="6">
    <source>
        <dbReference type="ARBA" id="ARBA00022989"/>
    </source>
</evidence>
<dbReference type="GO" id="GO:0005886">
    <property type="term" value="C:plasma membrane"/>
    <property type="evidence" value="ECO:0007669"/>
    <property type="project" value="UniProtKB-SubCell"/>
</dbReference>
<evidence type="ECO:0000313" key="11">
    <source>
        <dbReference type="EMBL" id="SDB95441.1"/>
    </source>
</evidence>
<feature type="transmembrane region" description="Helical" evidence="8">
    <location>
        <begin position="160"/>
        <end position="193"/>
    </location>
</feature>
<dbReference type="GO" id="GO:0009103">
    <property type="term" value="P:lipopolysaccharide biosynthetic process"/>
    <property type="evidence" value="ECO:0007669"/>
    <property type="project" value="UniProtKB-ARBA"/>
</dbReference>
<keyword evidence="12" id="KW-1185">Reference proteome</keyword>
<feature type="transmembrane region" description="Helical" evidence="8">
    <location>
        <begin position="400"/>
        <end position="424"/>
    </location>
</feature>
<dbReference type="OrthoDB" id="9815691at2"/>
<feature type="domain" description="Aminoarabinose transferase C-terminal" evidence="10">
    <location>
        <begin position="448"/>
        <end position="517"/>
    </location>
</feature>
<evidence type="ECO:0000256" key="4">
    <source>
        <dbReference type="ARBA" id="ARBA00022679"/>
    </source>
</evidence>
<gene>
    <name evidence="11" type="ORF">SAMN05660835_00035</name>
</gene>
<evidence type="ECO:0000313" key="12">
    <source>
        <dbReference type="Proteomes" id="UP000199411"/>
    </source>
</evidence>
<dbReference type="GO" id="GO:0010041">
    <property type="term" value="P:response to iron(III) ion"/>
    <property type="evidence" value="ECO:0007669"/>
    <property type="project" value="TreeGrafter"/>
</dbReference>
<feature type="transmembrane region" description="Helical" evidence="8">
    <location>
        <begin position="343"/>
        <end position="366"/>
    </location>
</feature>
<name>A0A1G6HMI6_9BACT</name>
<feature type="transmembrane region" description="Helical" evidence="8">
    <location>
        <begin position="290"/>
        <end position="307"/>
    </location>
</feature>
<organism evidence="11 12">
    <name type="scientific">Desulfurella multipotens</name>
    <dbReference type="NCBI Taxonomy" id="79269"/>
    <lineage>
        <taxon>Bacteria</taxon>
        <taxon>Pseudomonadati</taxon>
        <taxon>Campylobacterota</taxon>
        <taxon>Desulfurellia</taxon>
        <taxon>Desulfurellales</taxon>
        <taxon>Desulfurellaceae</taxon>
        <taxon>Desulfurella</taxon>
    </lineage>
</organism>
<sequence length="540" mass="64051">MEEKREKLIFYALFIIICYFALIWYMPYMDPDEARYVEIPREMIQLRHYVIPYLNYTVYLEKPPLYYWMNILALKIFGFNDFAGRFWTVTISLIGIFLNYKFAKKIINQKTAFWSSLILASSMYYFIIGRLNLIDTTNAFFITMSTYSGYLYLKTNKKYFVYLMYIGMALGFLSKALIGIIFPFAILFLWSIFAKQFKSFFRLISPIGIILLLALCLPWIYMAGQQVSDFYYYFFLKQEFLRYLEPLEHTQPIWTFLPVVIFGFLPWILFIFSMIKAYKISKFKGIQKDDLIFLLTFGGFIFVFYSLSQSKLVTYVAPLFFPLSIVLGNMFSNIKNIDKNDKYINLVMFSIFFVALIGFCFVQNVYMSLEKWFMLITPSAIVLIVLAILPFIVKDAKKTFLSIFFGIMIFYNLAIIPTAAYTIYYKTTKPVALFVNKIYKKGDLLGQYKLYRQSFNYYTQKRTIQIDSVNELGFGRSHLSPKEQEKWFPSIEQFKKVWDSDKRVILLIKTNQIPKFAYKHYYILLKEPYFSIISNKGQTD</sequence>
<feature type="transmembrane region" description="Helical" evidence="8">
    <location>
        <begin position="82"/>
        <end position="100"/>
    </location>
</feature>
<dbReference type="PANTHER" id="PTHR33908">
    <property type="entry name" value="MANNOSYLTRANSFERASE YKCB-RELATED"/>
    <property type="match status" value="1"/>
</dbReference>
<keyword evidence="6 8" id="KW-1133">Transmembrane helix</keyword>
<evidence type="ECO:0000256" key="8">
    <source>
        <dbReference type="SAM" id="Phobius"/>
    </source>
</evidence>
<feature type="domain" description="Glycosyltransferase RgtA/B/C/D-like" evidence="9">
    <location>
        <begin position="62"/>
        <end position="221"/>
    </location>
</feature>
<evidence type="ECO:0000256" key="5">
    <source>
        <dbReference type="ARBA" id="ARBA00022692"/>
    </source>
</evidence>
<dbReference type="InterPro" id="IPR038731">
    <property type="entry name" value="RgtA/B/C-like"/>
</dbReference>
<evidence type="ECO:0000259" key="9">
    <source>
        <dbReference type="Pfam" id="PF13231"/>
    </source>
</evidence>
<dbReference type="AlphaFoldDB" id="A0A1G6HMI6"/>
<dbReference type="GO" id="GO:0016763">
    <property type="term" value="F:pentosyltransferase activity"/>
    <property type="evidence" value="ECO:0007669"/>
    <property type="project" value="TreeGrafter"/>
</dbReference>
<dbReference type="InterPro" id="IPR040845">
    <property type="entry name" value="Arnt_C"/>
</dbReference>
<keyword evidence="7 8" id="KW-0472">Membrane</keyword>
<keyword evidence="2" id="KW-1003">Cell membrane</keyword>
<feature type="transmembrane region" description="Helical" evidence="8">
    <location>
        <begin position="112"/>
        <end position="128"/>
    </location>
</feature>
<proteinExistence type="predicted"/>
<comment type="subcellular location">
    <subcellularLocation>
        <location evidence="1">Cell membrane</location>
        <topology evidence="1">Multi-pass membrane protein</topology>
    </subcellularLocation>
</comment>
<keyword evidence="3" id="KW-0328">Glycosyltransferase</keyword>
<feature type="transmembrane region" description="Helical" evidence="8">
    <location>
        <begin position="372"/>
        <end position="393"/>
    </location>
</feature>